<dbReference type="NCBIfam" id="TIGR01845">
    <property type="entry name" value="outer_NodT"/>
    <property type="match status" value="1"/>
</dbReference>
<dbReference type="Gene3D" id="2.20.200.10">
    <property type="entry name" value="Outer membrane efflux proteins (OEP)"/>
    <property type="match status" value="1"/>
</dbReference>
<evidence type="ECO:0000256" key="8">
    <source>
        <dbReference type="RuleBase" id="RU362097"/>
    </source>
</evidence>
<dbReference type="Gene3D" id="1.20.1600.10">
    <property type="entry name" value="Outer membrane efflux proteins (OEP)"/>
    <property type="match status" value="1"/>
</dbReference>
<dbReference type="RefSeq" id="WP_083366113.1">
    <property type="nucleotide sequence ID" value="NZ_CBCSET010000002.1"/>
</dbReference>
<comment type="subcellular location">
    <subcellularLocation>
        <location evidence="1 8">Cell outer membrane</location>
        <topology evidence="1 8">Lipid-anchor</topology>
    </subcellularLocation>
</comment>
<evidence type="ECO:0000313" key="11">
    <source>
        <dbReference type="EMBL" id="MDX5994804.1"/>
    </source>
</evidence>
<evidence type="ECO:0000256" key="1">
    <source>
        <dbReference type="ARBA" id="ARBA00004459"/>
    </source>
</evidence>
<dbReference type="Proteomes" id="UP001278050">
    <property type="component" value="Unassembled WGS sequence"/>
</dbReference>
<name>A0A1G7NAD0_9GAMM</name>
<organism evidence="12 13">
    <name type="scientific">Ectopseudomonas alcaliphila</name>
    <dbReference type="NCBI Taxonomy" id="101564"/>
    <lineage>
        <taxon>Bacteria</taxon>
        <taxon>Pseudomonadati</taxon>
        <taxon>Pseudomonadota</taxon>
        <taxon>Gammaproteobacteria</taxon>
        <taxon>Pseudomonadales</taxon>
        <taxon>Pseudomonadaceae</taxon>
        <taxon>Ectopseudomonas</taxon>
    </lineage>
</organism>
<dbReference type="EMBL" id="FNAE01000010">
    <property type="protein sequence ID" value="SDF70912.1"/>
    <property type="molecule type" value="Genomic_DNA"/>
</dbReference>
<keyword evidence="5 8" id="KW-0564">Palmitate</keyword>
<dbReference type="SUPFAM" id="SSF56954">
    <property type="entry name" value="Outer membrane efflux proteins (OEP)"/>
    <property type="match status" value="1"/>
</dbReference>
<dbReference type="Pfam" id="PF02321">
    <property type="entry name" value="OEP"/>
    <property type="match status" value="2"/>
</dbReference>
<evidence type="ECO:0000256" key="6">
    <source>
        <dbReference type="ARBA" id="ARBA00023237"/>
    </source>
</evidence>
<keyword evidence="14" id="KW-1185">Reference proteome</keyword>
<dbReference type="InterPro" id="IPR003423">
    <property type="entry name" value="OMP_efflux"/>
</dbReference>
<comment type="similarity">
    <text evidence="2 8">Belongs to the outer membrane factor (OMF) (TC 1.B.17) family.</text>
</comment>
<reference evidence="11 14" key="2">
    <citation type="submission" date="2023-11" db="EMBL/GenBank/DDBJ databases">
        <title>MicrobeMod: A computational toolkit for identifying prokaryotic methylation and restriction-modification with nanopore sequencing.</title>
        <authorList>
            <person name="Crits-Christoph A."/>
            <person name="Kang S.C."/>
            <person name="Lee H."/>
            <person name="Ostrov N."/>
        </authorList>
    </citation>
    <scope>NUCLEOTIDE SEQUENCE [LARGE SCALE GENOMIC DNA]</scope>
    <source>
        <strain evidence="11 14">ATCC BAA-571</strain>
    </source>
</reference>
<dbReference type="GO" id="GO:0015562">
    <property type="term" value="F:efflux transmembrane transporter activity"/>
    <property type="evidence" value="ECO:0007669"/>
    <property type="project" value="InterPro"/>
</dbReference>
<evidence type="ECO:0000256" key="9">
    <source>
        <dbReference type="SAM" id="Coils"/>
    </source>
</evidence>
<reference evidence="12 13" key="1">
    <citation type="submission" date="2016-10" db="EMBL/GenBank/DDBJ databases">
        <authorList>
            <person name="de Groot N.N."/>
        </authorList>
    </citation>
    <scope>NUCLEOTIDE SEQUENCE [LARGE SCALE GENOMIC DNA]</scope>
    <source>
        <strain evidence="12 13">JCM 10630</strain>
    </source>
</reference>
<evidence type="ECO:0000313" key="12">
    <source>
        <dbReference type="EMBL" id="SDF70912.1"/>
    </source>
</evidence>
<dbReference type="PANTHER" id="PTHR30203:SF32">
    <property type="entry name" value="CATION EFFLUX SYSTEM PROTEIN CUSC"/>
    <property type="match status" value="1"/>
</dbReference>
<protein>
    <submittedName>
        <fullName evidence="11">Efflux transporter outer membrane subunit</fullName>
    </submittedName>
    <submittedName>
        <fullName evidence="12">Outer membrane protein, multidrug efflux system</fullName>
    </submittedName>
</protein>
<dbReference type="PANTHER" id="PTHR30203">
    <property type="entry name" value="OUTER MEMBRANE CATION EFFLUX PROTEIN"/>
    <property type="match status" value="1"/>
</dbReference>
<sequence>MTSHLMLRPALLTLAITLGGCSLAPHYERPEAPVAADWQVADANGTRAQALDWQTFIVDADLRRAVDTALNNNRSLRQALLDIEAARAQYRIQRADRLPSLNANASGNRQRLPADQSQTGRSEVTSVYQVGLGLAEYEVDLFGRVRNLSESALETYLATEEATRATQISLIAEVIQAYLTRDGALRRKALVEQTLDSRLASLELVSRRREAGAATALDYQEAVGLAEQAKAERESTERQLRQADNALALLLGTPDAGRLLPSTPRDELMVLQDIAPGTSSELIERRPDILASEHRLKARNTDIGAARAAFFPRITLTGSVGSSSTELSGLFEGGSRAWSFAPTLSLPIFAGGRNRANLDLAEVRQDAAVADYEGTIQTAFREVADALAATDTLRREEAARRALAESSRAAEALAEARYRGGVDDHLRYLDAQRSSFNDQTTLIQISTDRQLALADLFRALGGGWQR</sequence>
<feature type="region of interest" description="Disordered" evidence="10">
    <location>
        <begin position="101"/>
        <end position="120"/>
    </location>
</feature>
<dbReference type="InterPro" id="IPR010131">
    <property type="entry name" value="MdtP/NodT-like"/>
</dbReference>
<keyword evidence="6" id="KW-0998">Cell outer membrane</keyword>
<proteinExistence type="inferred from homology"/>
<dbReference type="EMBL" id="JAWXXP010000001">
    <property type="protein sequence ID" value="MDX5994804.1"/>
    <property type="molecule type" value="Genomic_DNA"/>
</dbReference>
<dbReference type="Proteomes" id="UP000182413">
    <property type="component" value="Unassembled WGS sequence"/>
</dbReference>
<feature type="coiled-coil region" evidence="9">
    <location>
        <begin position="219"/>
        <end position="246"/>
    </location>
</feature>
<accession>A0A1G7NAD0</accession>
<keyword evidence="3 8" id="KW-1134">Transmembrane beta strand</keyword>
<evidence type="ECO:0000256" key="7">
    <source>
        <dbReference type="ARBA" id="ARBA00023288"/>
    </source>
</evidence>
<evidence type="ECO:0000256" key="4">
    <source>
        <dbReference type="ARBA" id="ARBA00022692"/>
    </source>
</evidence>
<evidence type="ECO:0000256" key="3">
    <source>
        <dbReference type="ARBA" id="ARBA00022452"/>
    </source>
</evidence>
<keyword evidence="7 8" id="KW-0449">Lipoprotein</keyword>
<evidence type="ECO:0000256" key="2">
    <source>
        <dbReference type="ARBA" id="ARBA00007613"/>
    </source>
</evidence>
<evidence type="ECO:0000256" key="5">
    <source>
        <dbReference type="ARBA" id="ARBA00023139"/>
    </source>
</evidence>
<dbReference type="GO" id="GO:0009279">
    <property type="term" value="C:cell outer membrane"/>
    <property type="evidence" value="ECO:0007669"/>
    <property type="project" value="UniProtKB-SubCell"/>
</dbReference>
<evidence type="ECO:0000313" key="13">
    <source>
        <dbReference type="Proteomes" id="UP000182413"/>
    </source>
</evidence>
<keyword evidence="4 8" id="KW-0812">Transmembrane</keyword>
<evidence type="ECO:0000256" key="10">
    <source>
        <dbReference type="SAM" id="MobiDB-lite"/>
    </source>
</evidence>
<keyword evidence="9" id="KW-0175">Coiled coil</keyword>
<dbReference type="AlphaFoldDB" id="A0A1G7NAD0"/>
<evidence type="ECO:0000313" key="14">
    <source>
        <dbReference type="Proteomes" id="UP001278050"/>
    </source>
</evidence>
<gene>
    <name evidence="12" type="ORF">SAMN05216575_1106</name>
    <name evidence="11" type="ORF">SIM71_22300</name>
</gene>
<keyword evidence="8" id="KW-0472">Membrane</keyword>